<dbReference type="SUPFAM" id="SSF55874">
    <property type="entry name" value="ATPase domain of HSP90 chaperone/DNA topoisomerase II/histidine kinase"/>
    <property type="match status" value="1"/>
</dbReference>
<dbReference type="PROSITE" id="PS50885">
    <property type="entry name" value="HAMP"/>
    <property type="match status" value="1"/>
</dbReference>
<keyword evidence="11" id="KW-0472">Membrane</keyword>
<dbReference type="InterPro" id="IPR003661">
    <property type="entry name" value="HisK_dim/P_dom"/>
</dbReference>
<dbReference type="SMART" id="SM00388">
    <property type="entry name" value="HisKA"/>
    <property type="match status" value="1"/>
</dbReference>
<dbReference type="EC" id="2.7.13.3" evidence="3"/>
<dbReference type="Pfam" id="PF00672">
    <property type="entry name" value="HAMP"/>
    <property type="match status" value="1"/>
</dbReference>
<dbReference type="InterPro" id="IPR003594">
    <property type="entry name" value="HATPase_dom"/>
</dbReference>
<dbReference type="Pfam" id="PF02518">
    <property type="entry name" value="HATPase_c"/>
    <property type="match status" value="1"/>
</dbReference>
<keyword evidence="8" id="KW-0067">ATP-binding</keyword>
<keyword evidence="10" id="KW-0175">Coiled coil</keyword>
<keyword evidence="4" id="KW-0597">Phosphoprotein</keyword>
<reference evidence="14" key="1">
    <citation type="journal article" date="2011" name="Environ. Microbiol.">
        <title>Genomic insights into the metabolic potential of the polycyclic aromatic hydrocarbon degrading sulfate-reducing Deltaproteobacterium N47.</title>
        <authorList>
            <person name="Bergmann F."/>
            <person name="Selesi D."/>
            <person name="Weinmaier T."/>
            <person name="Tischler P."/>
            <person name="Rattei T."/>
            <person name="Meckenstock R.U."/>
        </authorList>
    </citation>
    <scope>NUCLEOTIDE SEQUENCE</scope>
</reference>
<name>E1YEC9_9BACT</name>
<sequence length="478" mass="53897">MFGIKNYSINIRRKIVIGLTICLLVIGFVGGNSYRFLRQIEQKQRLVEVADDLSNTIFEIRRYEKNFLLYGSQDDLAENKRYIKKGLKVLSTISGDMKKMKGAPQIGLIENGFAEYEKLMDKMALCVVDGRRSCVNDLEDRLRVEGKNLVDRSIALVSFERERILAIIAQLKKHIFVNVTLFLSMGMFLIPIMARKIIKPLRIIEKTTVQIANGNFNFIPVRNTKDEIQRVIEAFNRMVAELEKRQEQLVQTKKLSSIGILTSGIAHQLNNPLNNISTSCQILLEEGSKADPEFMHRMLSNIEQEVNRARDTVKGLLEFSRDRDFALVPASLDEVVERSIRLVSSQVPSGIEIQKNIPKDLVLDIDKQRIQEVFLNLMINAVQAIESSSGIIKISAKPDRAASMAVITFEDTGGGIPEENFDMIFDPFFTTKEVGVGTGLGLSIVYGILQQHKGSISVESKLGEGTRFIINLPLHHRS</sequence>
<keyword evidence="6" id="KW-0547">Nucleotide-binding</keyword>
<dbReference type="Gene3D" id="1.10.287.130">
    <property type="match status" value="1"/>
</dbReference>
<feature type="transmembrane region" description="Helical" evidence="11">
    <location>
        <begin position="15"/>
        <end position="37"/>
    </location>
</feature>
<evidence type="ECO:0000256" key="4">
    <source>
        <dbReference type="ARBA" id="ARBA00022553"/>
    </source>
</evidence>
<evidence type="ECO:0000256" key="6">
    <source>
        <dbReference type="ARBA" id="ARBA00022741"/>
    </source>
</evidence>
<dbReference type="SMART" id="SM00304">
    <property type="entry name" value="HAMP"/>
    <property type="match status" value="1"/>
</dbReference>
<evidence type="ECO:0000256" key="2">
    <source>
        <dbReference type="ARBA" id="ARBA00004370"/>
    </source>
</evidence>
<feature type="transmembrane region" description="Helical" evidence="11">
    <location>
        <begin position="175"/>
        <end position="194"/>
    </location>
</feature>
<evidence type="ECO:0000256" key="9">
    <source>
        <dbReference type="ARBA" id="ARBA00023012"/>
    </source>
</evidence>
<dbReference type="InterPro" id="IPR036097">
    <property type="entry name" value="HisK_dim/P_sf"/>
</dbReference>
<dbReference type="InterPro" id="IPR036890">
    <property type="entry name" value="HATPase_C_sf"/>
</dbReference>
<accession>E1YEC9</accession>
<keyword evidence="11" id="KW-0812">Transmembrane</keyword>
<evidence type="ECO:0000313" key="14">
    <source>
        <dbReference type="EMBL" id="CBX28888.1"/>
    </source>
</evidence>
<evidence type="ECO:0000259" key="12">
    <source>
        <dbReference type="PROSITE" id="PS50109"/>
    </source>
</evidence>
<dbReference type="SUPFAM" id="SSF158472">
    <property type="entry name" value="HAMP domain-like"/>
    <property type="match status" value="1"/>
</dbReference>
<evidence type="ECO:0000256" key="5">
    <source>
        <dbReference type="ARBA" id="ARBA00022679"/>
    </source>
</evidence>
<dbReference type="Gene3D" id="3.30.565.10">
    <property type="entry name" value="Histidine kinase-like ATPase, C-terminal domain"/>
    <property type="match status" value="1"/>
</dbReference>
<dbReference type="InterPro" id="IPR003660">
    <property type="entry name" value="HAMP_dom"/>
</dbReference>
<dbReference type="EMBL" id="FR695870">
    <property type="protein sequence ID" value="CBX28888.1"/>
    <property type="molecule type" value="Genomic_DNA"/>
</dbReference>
<keyword evidence="11" id="KW-1133">Transmembrane helix</keyword>
<dbReference type="GO" id="GO:0005524">
    <property type="term" value="F:ATP binding"/>
    <property type="evidence" value="ECO:0007669"/>
    <property type="project" value="UniProtKB-KW"/>
</dbReference>
<feature type="coiled-coil region" evidence="10">
    <location>
        <begin position="225"/>
        <end position="252"/>
    </location>
</feature>
<dbReference type="GO" id="GO:0000155">
    <property type="term" value="F:phosphorelay sensor kinase activity"/>
    <property type="evidence" value="ECO:0007669"/>
    <property type="project" value="InterPro"/>
</dbReference>
<dbReference type="PANTHER" id="PTHR43065">
    <property type="entry name" value="SENSOR HISTIDINE KINASE"/>
    <property type="match status" value="1"/>
</dbReference>
<dbReference type="PANTHER" id="PTHR43065:SF46">
    <property type="entry name" value="C4-DICARBOXYLATE TRANSPORT SENSOR PROTEIN DCTB"/>
    <property type="match status" value="1"/>
</dbReference>
<keyword evidence="7" id="KW-0418">Kinase</keyword>
<evidence type="ECO:0000256" key="8">
    <source>
        <dbReference type="ARBA" id="ARBA00022840"/>
    </source>
</evidence>
<dbReference type="PROSITE" id="PS50109">
    <property type="entry name" value="HIS_KIN"/>
    <property type="match status" value="1"/>
</dbReference>
<dbReference type="Pfam" id="PF00512">
    <property type="entry name" value="HisKA"/>
    <property type="match status" value="1"/>
</dbReference>
<comment type="subcellular location">
    <subcellularLocation>
        <location evidence="2">Membrane</location>
    </subcellularLocation>
</comment>
<dbReference type="CDD" id="cd00082">
    <property type="entry name" value="HisKA"/>
    <property type="match status" value="1"/>
</dbReference>
<evidence type="ECO:0000256" key="11">
    <source>
        <dbReference type="SAM" id="Phobius"/>
    </source>
</evidence>
<proteinExistence type="predicted"/>
<evidence type="ECO:0000259" key="13">
    <source>
        <dbReference type="PROSITE" id="PS50885"/>
    </source>
</evidence>
<dbReference type="InterPro" id="IPR004358">
    <property type="entry name" value="Sig_transdc_His_kin-like_C"/>
</dbReference>
<feature type="domain" description="HAMP" evidence="13">
    <location>
        <begin position="195"/>
        <end position="247"/>
    </location>
</feature>
<dbReference type="InterPro" id="IPR005467">
    <property type="entry name" value="His_kinase_dom"/>
</dbReference>
<evidence type="ECO:0000256" key="7">
    <source>
        <dbReference type="ARBA" id="ARBA00022777"/>
    </source>
</evidence>
<dbReference type="GO" id="GO:0016020">
    <property type="term" value="C:membrane"/>
    <property type="evidence" value="ECO:0007669"/>
    <property type="project" value="UniProtKB-SubCell"/>
</dbReference>
<keyword evidence="5" id="KW-0808">Transferase</keyword>
<evidence type="ECO:0000256" key="3">
    <source>
        <dbReference type="ARBA" id="ARBA00012438"/>
    </source>
</evidence>
<keyword evidence="9" id="KW-0902">Two-component regulatory system</keyword>
<dbReference type="PRINTS" id="PR00344">
    <property type="entry name" value="BCTRLSENSOR"/>
</dbReference>
<dbReference type="SUPFAM" id="SSF47384">
    <property type="entry name" value="Homodimeric domain of signal transducing histidine kinase"/>
    <property type="match status" value="1"/>
</dbReference>
<dbReference type="AlphaFoldDB" id="E1YEC9"/>
<dbReference type="SMART" id="SM00387">
    <property type="entry name" value="HATPase_c"/>
    <property type="match status" value="1"/>
</dbReference>
<gene>
    <name evidence="14" type="ORF">N47_B20340</name>
</gene>
<evidence type="ECO:0000256" key="1">
    <source>
        <dbReference type="ARBA" id="ARBA00000085"/>
    </source>
</evidence>
<organism evidence="14">
    <name type="scientific">uncultured Desulfobacterium sp</name>
    <dbReference type="NCBI Taxonomy" id="201089"/>
    <lineage>
        <taxon>Bacteria</taxon>
        <taxon>Pseudomonadati</taxon>
        <taxon>Thermodesulfobacteriota</taxon>
        <taxon>Desulfobacteria</taxon>
        <taxon>Desulfobacterales</taxon>
        <taxon>Desulfobacteriaceae</taxon>
        <taxon>Desulfobacterium</taxon>
        <taxon>environmental samples</taxon>
    </lineage>
</organism>
<evidence type="ECO:0000256" key="10">
    <source>
        <dbReference type="SAM" id="Coils"/>
    </source>
</evidence>
<protein>
    <recommendedName>
        <fullName evidence="3">histidine kinase</fullName>
        <ecNumber evidence="3">2.7.13.3</ecNumber>
    </recommendedName>
</protein>
<comment type="catalytic activity">
    <reaction evidence="1">
        <text>ATP + protein L-histidine = ADP + protein N-phospho-L-histidine.</text>
        <dbReference type="EC" id="2.7.13.3"/>
    </reaction>
</comment>
<dbReference type="Gene3D" id="6.10.340.10">
    <property type="match status" value="1"/>
</dbReference>
<dbReference type="CDD" id="cd06225">
    <property type="entry name" value="HAMP"/>
    <property type="match status" value="1"/>
</dbReference>
<feature type="domain" description="Histidine kinase" evidence="12">
    <location>
        <begin position="264"/>
        <end position="476"/>
    </location>
</feature>